<reference evidence="2 3" key="1">
    <citation type="submission" date="2011-02" db="EMBL/GenBank/DDBJ databases">
        <title>The Genome Sequence of Sphaeroforma arctica JP610.</title>
        <authorList>
            <consortium name="The Broad Institute Genome Sequencing Platform"/>
            <person name="Russ C."/>
            <person name="Cuomo C."/>
            <person name="Young S.K."/>
            <person name="Zeng Q."/>
            <person name="Gargeya S."/>
            <person name="Alvarado L."/>
            <person name="Berlin A."/>
            <person name="Chapman S.B."/>
            <person name="Chen Z."/>
            <person name="Freedman E."/>
            <person name="Gellesch M."/>
            <person name="Goldberg J."/>
            <person name="Griggs A."/>
            <person name="Gujja S."/>
            <person name="Heilman E."/>
            <person name="Heiman D."/>
            <person name="Howarth C."/>
            <person name="Mehta T."/>
            <person name="Neiman D."/>
            <person name="Pearson M."/>
            <person name="Roberts A."/>
            <person name="Saif S."/>
            <person name="Shea T."/>
            <person name="Shenoy N."/>
            <person name="Sisk P."/>
            <person name="Stolte C."/>
            <person name="Sykes S."/>
            <person name="White J."/>
            <person name="Yandava C."/>
            <person name="Burger G."/>
            <person name="Gray M.W."/>
            <person name="Holland P.W.H."/>
            <person name="King N."/>
            <person name="Lang F.B.F."/>
            <person name="Roger A.J."/>
            <person name="Ruiz-Trillo I."/>
            <person name="Haas B."/>
            <person name="Nusbaum C."/>
            <person name="Birren B."/>
        </authorList>
    </citation>
    <scope>NUCLEOTIDE SEQUENCE [LARGE SCALE GENOMIC DNA]</scope>
    <source>
        <strain evidence="2 3">JP610</strain>
    </source>
</reference>
<accession>A0A0L0FA40</accession>
<sequence length="152" mass="17649">ANECPVAVVLSANIAYNGLLLFSFAYFGWQIRRTHRLFVDLHTNLRLFVLYFTVYFVYFLWAVLCNQDTCFVAVVDVVTYLFPCVVVIMAVDEFGLIVPRVAARRWLDMEILTKYELEGAYYRDLSALYDLQELLADPQSVCTVQGLGFWFR</sequence>
<name>A0A0L0FA40_9EUKA</name>
<feature type="non-terminal residue" evidence="2">
    <location>
        <position position="1"/>
    </location>
</feature>
<feature type="transmembrane region" description="Helical" evidence="1">
    <location>
        <begin position="70"/>
        <end position="91"/>
    </location>
</feature>
<dbReference type="GeneID" id="25914949"/>
<dbReference type="RefSeq" id="XP_014146895.1">
    <property type="nucleotide sequence ID" value="XM_014291420.1"/>
</dbReference>
<dbReference type="EMBL" id="KQ246235">
    <property type="protein sequence ID" value="KNC72993.1"/>
    <property type="molecule type" value="Genomic_DNA"/>
</dbReference>
<proteinExistence type="predicted"/>
<feature type="transmembrane region" description="Helical" evidence="1">
    <location>
        <begin position="6"/>
        <end position="27"/>
    </location>
</feature>
<evidence type="ECO:0000313" key="2">
    <source>
        <dbReference type="EMBL" id="KNC72993.1"/>
    </source>
</evidence>
<keyword evidence="1" id="KW-1133">Transmembrane helix</keyword>
<organism evidence="2 3">
    <name type="scientific">Sphaeroforma arctica JP610</name>
    <dbReference type="NCBI Taxonomy" id="667725"/>
    <lineage>
        <taxon>Eukaryota</taxon>
        <taxon>Ichthyosporea</taxon>
        <taxon>Ichthyophonida</taxon>
        <taxon>Sphaeroforma</taxon>
    </lineage>
</organism>
<keyword evidence="3" id="KW-1185">Reference proteome</keyword>
<dbReference type="Proteomes" id="UP000054560">
    <property type="component" value="Unassembled WGS sequence"/>
</dbReference>
<feature type="transmembrane region" description="Helical" evidence="1">
    <location>
        <begin position="47"/>
        <end position="64"/>
    </location>
</feature>
<evidence type="ECO:0000313" key="3">
    <source>
        <dbReference type="Proteomes" id="UP000054560"/>
    </source>
</evidence>
<dbReference type="AlphaFoldDB" id="A0A0L0FA40"/>
<evidence type="ECO:0000256" key="1">
    <source>
        <dbReference type="SAM" id="Phobius"/>
    </source>
</evidence>
<gene>
    <name evidence="2" type="ORF">SARC_14445</name>
</gene>
<protein>
    <submittedName>
        <fullName evidence="2">Uncharacterized protein</fullName>
    </submittedName>
</protein>
<keyword evidence="1" id="KW-0812">Transmembrane</keyword>
<keyword evidence="1" id="KW-0472">Membrane</keyword>